<gene>
    <name evidence="1" type="ORF">CI1B_65730</name>
</gene>
<evidence type="ECO:0008006" key="3">
    <source>
        <dbReference type="Google" id="ProtNLM"/>
    </source>
</evidence>
<accession>A0A508TQI7</accession>
<dbReference type="Gene3D" id="2.115.10.20">
    <property type="entry name" value="Glycosyl hydrolase domain, family 43"/>
    <property type="match status" value="2"/>
</dbReference>
<evidence type="ECO:0000313" key="1">
    <source>
        <dbReference type="EMBL" id="VIO76639.1"/>
    </source>
</evidence>
<organism evidence="1 2">
    <name type="scientific">Bradyrhizobium ivorense</name>
    <dbReference type="NCBI Taxonomy" id="2511166"/>
    <lineage>
        <taxon>Bacteria</taxon>
        <taxon>Pseudomonadati</taxon>
        <taxon>Pseudomonadota</taxon>
        <taxon>Alphaproteobacteria</taxon>
        <taxon>Hyphomicrobiales</taxon>
        <taxon>Nitrobacteraceae</taxon>
        <taxon>Bradyrhizobium</taxon>
    </lineage>
</organism>
<keyword evidence="2" id="KW-1185">Reference proteome</keyword>
<reference evidence="1" key="1">
    <citation type="submission" date="2019-02" db="EMBL/GenBank/DDBJ databases">
        <authorList>
            <person name="Pothier F.J."/>
        </authorList>
    </citation>
    <scope>NUCLEOTIDE SEQUENCE</scope>
    <source>
        <strain evidence="1">CI-1B</strain>
    </source>
</reference>
<dbReference type="InterPro" id="IPR023296">
    <property type="entry name" value="Glyco_hydro_beta-prop_sf"/>
</dbReference>
<evidence type="ECO:0000313" key="2">
    <source>
        <dbReference type="Proteomes" id="UP000328092"/>
    </source>
</evidence>
<protein>
    <recommendedName>
        <fullName evidence="3">Glycosyl hydrolase family 32 N-terminal domain-containing protein</fullName>
    </recommendedName>
</protein>
<sequence length="306" mass="33927">MPEHFERLGLVYGPTGAAWHRSHCQNPFVQQLSATRYRVHFAARDDKNRSQGAWADVELENSGLVVKEAATAPSLTLGRLGAFDDCGAMPGSIVTHRGRLLMYYTGWTLARAVPFTFFIGAAESRDGGKTFEKVSEAPVLGRNHHDPFLTGAPWVIEEDGRLRMWYISGTEWVPGATEGEAPTHYYSIKHAVSVDGISWQTDDRLCLPYLENEHAIARPVVMKADGGYRMIYSARRLGETYRIYSATSGDGLSWERDTSPLIEVAASGWDSEMVCYGSRLETAGGDFLLYNGNAYGKDGFGAARWR</sequence>
<name>A0A508TQI7_9BRAD</name>
<dbReference type="RefSeq" id="WP_139863218.1">
    <property type="nucleotide sequence ID" value="NZ_CAADFC020000028.1"/>
</dbReference>
<dbReference type="Proteomes" id="UP000328092">
    <property type="component" value="Unassembled WGS sequence"/>
</dbReference>
<comment type="caution">
    <text evidence="1">The sequence shown here is derived from an EMBL/GenBank/DDBJ whole genome shotgun (WGS) entry which is preliminary data.</text>
</comment>
<dbReference type="OrthoDB" id="7064503at2"/>
<dbReference type="EMBL" id="CAADFC020000028">
    <property type="protein sequence ID" value="VIO76639.1"/>
    <property type="molecule type" value="Genomic_DNA"/>
</dbReference>
<proteinExistence type="predicted"/>
<dbReference type="PANTHER" id="PTHR35279">
    <property type="match status" value="1"/>
</dbReference>
<dbReference type="SUPFAM" id="SSF75005">
    <property type="entry name" value="Arabinanase/levansucrase/invertase"/>
    <property type="match status" value="1"/>
</dbReference>
<dbReference type="AlphaFoldDB" id="A0A508TQI7"/>
<dbReference type="PANTHER" id="PTHR35279:SF1">
    <property type="entry name" value="ARABINANASE_LEVANSUCRASE_INVERTASE"/>
    <property type="match status" value="1"/>
</dbReference>